<dbReference type="EMBL" id="BMRE01000001">
    <property type="protein sequence ID" value="GGU15222.1"/>
    <property type="molecule type" value="Genomic_DNA"/>
</dbReference>
<keyword evidence="2" id="KW-1185">Reference proteome</keyword>
<dbReference type="Proteomes" id="UP000649573">
    <property type="component" value="Unassembled WGS sequence"/>
</dbReference>
<reference evidence="2" key="1">
    <citation type="journal article" date="2019" name="Int. J. Syst. Evol. Microbiol.">
        <title>The Global Catalogue of Microorganisms (GCM) 10K type strain sequencing project: providing services to taxonomists for standard genome sequencing and annotation.</title>
        <authorList>
            <consortium name="The Broad Institute Genomics Platform"/>
            <consortium name="The Broad Institute Genome Sequencing Center for Infectious Disease"/>
            <person name="Wu L."/>
            <person name="Ma J."/>
        </authorList>
    </citation>
    <scope>NUCLEOTIDE SEQUENCE [LARGE SCALE GENOMIC DNA]</scope>
    <source>
        <strain evidence="2">JCM 3296</strain>
    </source>
</reference>
<evidence type="ECO:0000313" key="1">
    <source>
        <dbReference type="EMBL" id="GGU15222.1"/>
    </source>
</evidence>
<evidence type="ECO:0000313" key="2">
    <source>
        <dbReference type="Proteomes" id="UP000649573"/>
    </source>
</evidence>
<dbReference type="RefSeq" id="WP_189251701.1">
    <property type="nucleotide sequence ID" value="NZ_BMRE01000001.1"/>
</dbReference>
<dbReference type="SUPFAM" id="SSF48452">
    <property type="entry name" value="TPR-like"/>
    <property type="match status" value="1"/>
</dbReference>
<sequence length="704" mass="78591">MIFARAAAQVLIELGIDITAFEHDPANKEYRSRVHDAFFGRPDDHPPDEHVVAEVLRHEQRSGHHLFDMSNLGPSFAQGDIATTLMLTRQTKSALLMFKKIFLRHIDFSNYIERLLVVVPSTHQDAYVHPFRDQRYIVLPYGLVQALEFVNETFLISDLFKQYGDDDGFDSLAMPVVRQVNELRHGVLENARHTPVLFPSLAAALSNLQLLDALCSRTFATLFVVAHEAVHAEERHDVLFDPLNDAHPAAATVRMFVEGWSVSPGTALELSTDERAYFLFDPVGAWTNMSAAIATYFLMLGKARYRDKEKLAVVGARVRNLSDHHLGSGNAATFGVGGVMIAEIEKLFDKWLGAERPKPSDDYKAWWREYLYLGPKVQRYLMTKIATAIQEKKFPTPMSTALAKDRPLHDPFELHREPPSLTKVDDALAVLTQKLDQLRPSTGSPIEERAAFAAGLDGVSKLAAGLGQWDVAITWSAEAVQLLRVLAAEDPQRLTDMLGLALIGYSAVLNMSVQDPKEKQCRQTEIVRTTLEELRTDITKGMMLIAERFRAEFRIEERLSTCAEAIEIFRELSAKHGSTDDLRNLIGALGNYAGVLLDDHRHDEAEAAAEEVVQRCREAISDISFLPDLARSLYTAAFLMAKRKDGTRKAEAVAALKESGALYVRLVLSSQGDHLGVLTEVIKLLEELGEPEAAARFIRAVKSR</sequence>
<comment type="caution">
    <text evidence="1">The sequence shown here is derived from an EMBL/GenBank/DDBJ whole genome shotgun (WGS) entry which is preliminary data.</text>
</comment>
<proteinExistence type="predicted"/>
<dbReference type="InterPro" id="IPR011990">
    <property type="entry name" value="TPR-like_helical_dom_sf"/>
</dbReference>
<organism evidence="1 2">
    <name type="scientific">Lentzea flava</name>
    <dbReference type="NCBI Taxonomy" id="103732"/>
    <lineage>
        <taxon>Bacteria</taxon>
        <taxon>Bacillati</taxon>
        <taxon>Actinomycetota</taxon>
        <taxon>Actinomycetes</taxon>
        <taxon>Pseudonocardiales</taxon>
        <taxon>Pseudonocardiaceae</taxon>
        <taxon>Lentzea</taxon>
    </lineage>
</organism>
<evidence type="ECO:0008006" key="3">
    <source>
        <dbReference type="Google" id="ProtNLM"/>
    </source>
</evidence>
<gene>
    <name evidence="1" type="ORF">GCM10010178_03400</name>
</gene>
<dbReference type="Gene3D" id="1.25.40.10">
    <property type="entry name" value="Tetratricopeptide repeat domain"/>
    <property type="match status" value="1"/>
</dbReference>
<protein>
    <recommendedName>
        <fullName evidence="3">HEXXH motif-containing protein</fullName>
    </recommendedName>
</protein>
<accession>A0ABQ2UBB8</accession>
<name>A0ABQ2UBB8_9PSEU</name>